<evidence type="ECO:0000313" key="2">
    <source>
        <dbReference type="Proteomes" id="UP001189624"/>
    </source>
</evidence>
<protein>
    <submittedName>
        <fullName evidence="1">Uncharacterized protein</fullName>
    </submittedName>
</protein>
<evidence type="ECO:0000313" key="1">
    <source>
        <dbReference type="EMBL" id="CAJ1919271.1"/>
    </source>
</evidence>
<proteinExistence type="predicted"/>
<dbReference type="AlphaFoldDB" id="A0AA86VAZ3"/>
<keyword evidence="2" id="KW-1185">Reference proteome</keyword>
<sequence>MAKVGRQLKYNQGAQVGQGQLIGYPSEHEEQNLLSNAKVKVEMVGQVQKHLMKMQVMLSPSP</sequence>
<dbReference type="Gramene" id="rna-AYBTSS11_LOCUS3704">
    <property type="protein sequence ID" value="CAJ1919271.1"/>
    <property type="gene ID" value="gene-AYBTSS11_LOCUS3704"/>
</dbReference>
<name>A0AA86VAZ3_9FABA</name>
<dbReference type="Proteomes" id="UP001189624">
    <property type="component" value="Chromosome 1"/>
</dbReference>
<organism evidence="1 2">
    <name type="scientific">Sphenostylis stenocarpa</name>
    <dbReference type="NCBI Taxonomy" id="92480"/>
    <lineage>
        <taxon>Eukaryota</taxon>
        <taxon>Viridiplantae</taxon>
        <taxon>Streptophyta</taxon>
        <taxon>Embryophyta</taxon>
        <taxon>Tracheophyta</taxon>
        <taxon>Spermatophyta</taxon>
        <taxon>Magnoliopsida</taxon>
        <taxon>eudicotyledons</taxon>
        <taxon>Gunneridae</taxon>
        <taxon>Pentapetalae</taxon>
        <taxon>rosids</taxon>
        <taxon>fabids</taxon>
        <taxon>Fabales</taxon>
        <taxon>Fabaceae</taxon>
        <taxon>Papilionoideae</taxon>
        <taxon>50 kb inversion clade</taxon>
        <taxon>NPAAA clade</taxon>
        <taxon>indigoferoid/millettioid clade</taxon>
        <taxon>Phaseoleae</taxon>
        <taxon>Sphenostylis</taxon>
    </lineage>
</organism>
<reference evidence="1" key="1">
    <citation type="submission" date="2023-10" db="EMBL/GenBank/DDBJ databases">
        <authorList>
            <person name="Domelevo Entfellner J.-B."/>
        </authorList>
    </citation>
    <scope>NUCLEOTIDE SEQUENCE</scope>
</reference>
<dbReference type="EMBL" id="OY731398">
    <property type="protein sequence ID" value="CAJ1919271.1"/>
    <property type="molecule type" value="Genomic_DNA"/>
</dbReference>
<accession>A0AA86VAZ3</accession>
<gene>
    <name evidence="1" type="ORF">AYBTSS11_LOCUS3704</name>
</gene>